<proteinExistence type="predicted"/>
<evidence type="ECO:0000256" key="2">
    <source>
        <dbReference type="SAM" id="Phobius"/>
    </source>
</evidence>
<keyword evidence="2" id="KW-1133">Transmembrane helix</keyword>
<dbReference type="EMBL" id="KN881587">
    <property type="protein sequence ID" value="KIY53792.1"/>
    <property type="molecule type" value="Genomic_DNA"/>
</dbReference>
<keyword evidence="4" id="KW-1185">Reference proteome</keyword>
<feature type="transmembrane region" description="Helical" evidence="2">
    <location>
        <begin position="72"/>
        <end position="93"/>
    </location>
</feature>
<feature type="compositionally biased region" description="Low complexity" evidence="1">
    <location>
        <begin position="39"/>
        <end position="50"/>
    </location>
</feature>
<keyword evidence="2" id="KW-0472">Membrane</keyword>
<sequence>MVMHDSPDSVGQDAAIDVRQPVQTSESACDVSRLEADQHSQQQQVSSSKSEFFGPIPASRSRSRHRPACSQIAIMTSMSILLTIFATSTFMYFGWLTHTCCHTIILRLGEEDDNNSNDNGKLPVLTIENGAVAGGVFVTVLYFGTIGITLHGVEDELTVMVVALNAVLLFLAEIGIAVIIHRNVPDAATLVAKMITRTGLLVITGSWILKWIAWKNTTGHRGANMQSGLEVVSEQRH</sequence>
<protein>
    <submittedName>
        <fullName evidence="3">Uncharacterized protein</fullName>
    </submittedName>
</protein>
<dbReference type="AlphaFoldDB" id="A0A0D7AQI1"/>
<gene>
    <name evidence="3" type="ORF">FISHEDRAFT_68554</name>
</gene>
<feature type="transmembrane region" description="Helical" evidence="2">
    <location>
        <begin position="157"/>
        <end position="181"/>
    </location>
</feature>
<evidence type="ECO:0000313" key="4">
    <source>
        <dbReference type="Proteomes" id="UP000054144"/>
    </source>
</evidence>
<dbReference type="Proteomes" id="UP000054144">
    <property type="component" value="Unassembled WGS sequence"/>
</dbReference>
<organism evidence="3 4">
    <name type="scientific">Fistulina hepatica ATCC 64428</name>
    <dbReference type="NCBI Taxonomy" id="1128425"/>
    <lineage>
        <taxon>Eukaryota</taxon>
        <taxon>Fungi</taxon>
        <taxon>Dikarya</taxon>
        <taxon>Basidiomycota</taxon>
        <taxon>Agaricomycotina</taxon>
        <taxon>Agaricomycetes</taxon>
        <taxon>Agaricomycetidae</taxon>
        <taxon>Agaricales</taxon>
        <taxon>Fistulinaceae</taxon>
        <taxon>Fistulina</taxon>
    </lineage>
</organism>
<feature type="transmembrane region" description="Helical" evidence="2">
    <location>
        <begin position="131"/>
        <end position="150"/>
    </location>
</feature>
<reference evidence="3 4" key="1">
    <citation type="journal article" date="2015" name="Fungal Genet. Biol.">
        <title>Evolution of novel wood decay mechanisms in Agaricales revealed by the genome sequences of Fistulina hepatica and Cylindrobasidium torrendii.</title>
        <authorList>
            <person name="Floudas D."/>
            <person name="Held B.W."/>
            <person name="Riley R."/>
            <person name="Nagy L.G."/>
            <person name="Koehler G."/>
            <person name="Ransdell A.S."/>
            <person name="Younus H."/>
            <person name="Chow J."/>
            <person name="Chiniquy J."/>
            <person name="Lipzen A."/>
            <person name="Tritt A."/>
            <person name="Sun H."/>
            <person name="Haridas S."/>
            <person name="LaButti K."/>
            <person name="Ohm R.A."/>
            <person name="Kues U."/>
            <person name="Blanchette R.A."/>
            <person name="Grigoriev I.V."/>
            <person name="Minto R.E."/>
            <person name="Hibbett D.S."/>
        </authorList>
    </citation>
    <scope>NUCLEOTIDE SEQUENCE [LARGE SCALE GENOMIC DNA]</scope>
    <source>
        <strain evidence="3 4">ATCC 64428</strain>
    </source>
</reference>
<accession>A0A0D7AQI1</accession>
<evidence type="ECO:0000256" key="1">
    <source>
        <dbReference type="SAM" id="MobiDB-lite"/>
    </source>
</evidence>
<feature type="transmembrane region" description="Helical" evidence="2">
    <location>
        <begin position="187"/>
        <end position="209"/>
    </location>
</feature>
<evidence type="ECO:0000313" key="3">
    <source>
        <dbReference type="EMBL" id="KIY53792.1"/>
    </source>
</evidence>
<name>A0A0D7AQI1_9AGAR</name>
<feature type="region of interest" description="Disordered" evidence="1">
    <location>
        <begin position="1"/>
        <end position="64"/>
    </location>
</feature>
<keyword evidence="2" id="KW-0812">Transmembrane</keyword>